<protein>
    <submittedName>
        <fullName evidence="3">DUF4097 family beta strand repeat-containing protein</fullName>
    </submittedName>
</protein>
<dbReference type="InterPro" id="IPR052027">
    <property type="entry name" value="PspC"/>
</dbReference>
<dbReference type="PANTHER" id="PTHR33885">
    <property type="entry name" value="PHAGE SHOCK PROTEIN C"/>
    <property type="match status" value="1"/>
</dbReference>
<feature type="domain" description="YvlB/LiaX N-terminal" evidence="2">
    <location>
        <begin position="3"/>
        <end position="30"/>
    </location>
</feature>
<dbReference type="InterPro" id="IPR016599">
    <property type="entry name" value="UCP012569"/>
</dbReference>
<name>A0AAW5DYS7_9BACI</name>
<dbReference type="InterPro" id="IPR025164">
    <property type="entry name" value="Toastrack_DUF4097"/>
</dbReference>
<gene>
    <name evidence="3" type="ORF">MJG50_10715</name>
</gene>
<evidence type="ECO:0000313" key="4">
    <source>
        <dbReference type="Proteomes" id="UP001431131"/>
    </source>
</evidence>
<dbReference type="Proteomes" id="UP001431131">
    <property type="component" value="Unassembled WGS sequence"/>
</dbReference>
<dbReference type="Pfam" id="PF13349">
    <property type="entry name" value="DUF4097"/>
    <property type="match status" value="1"/>
</dbReference>
<accession>A0AAW5DYS7</accession>
<reference evidence="3" key="1">
    <citation type="submission" date="2022-02" db="EMBL/GenBank/DDBJ databases">
        <title>Fredinandcohnia quinoae sp. nov. isolated from Chenopodium quinoa seeds.</title>
        <authorList>
            <person name="Saati-Santamaria Z."/>
            <person name="Flores-Felix J.D."/>
            <person name="Igual J.M."/>
            <person name="Velazquez E."/>
            <person name="Garcia-Fraile P."/>
            <person name="Martinez-Molina E."/>
        </authorList>
    </citation>
    <scope>NUCLEOTIDE SEQUENCE</scope>
    <source>
        <strain evidence="3">SECRCQ15</strain>
    </source>
</reference>
<dbReference type="InterPro" id="IPR053959">
    <property type="entry name" value="YvlB/LiaX_N"/>
</dbReference>
<comment type="caution">
    <text evidence="3">The sequence shown here is derived from an EMBL/GenBank/DDBJ whole genome shotgun (WGS) entry which is preliminary data.</text>
</comment>
<dbReference type="AlphaFoldDB" id="A0AAW5DYS7"/>
<keyword evidence="4" id="KW-1185">Reference proteome</keyword>
<sequence length="368" mass="41389">MIEEQKRILKLVEDGKLTAEEAILLIEKLSNVDSGMNQAEKEAEIRTELSAKVDYEHTRQGSSFDQKATSVKNKFMDFVDSAFKKIKDMDLDFNFGDAIEVKHIFQHSNVNLTKIDLDVANGSITIIPWGEKDVRIECDAKVYKIENQVRARKAFLEDVRFSIEDGKLLFLIQQKQMKVNAKIYVPNENYENVKVRMFNGPINGENLVVQDFRAKTANGAVTVTNFVTTSMEVETANGHIKAENIESKEFEAETINGTVTVGGRFEKVDLQSFNGNITCSLAEDSCHTAYIKTTTGTIHVFVSDAYEVDGELKSNLGSFKAELPVMSIIEEKNDIVQKSLRFKANQDKGNKLYLFAETKTGSIEIKPI</sequence>
<dbReference type="RefSeq" id="WP_240255606.1">
    <property type="nucleotide sequence ID" value="NZ_JAKTTI010000014.1"/>
</dbReference>
<organism evidence="3 4">
    <name type="scientific">Fredinandcohnia quinoae</name>
    <dbReference type="NCBI Taxonomy" id="2918902"/>
    <lineage>
        <taxon>Bacteria</taxon>
        <taxon>Bacillati</taxon>
        <taxon>Bacillota</taxon>
        <taxon>Bacilli</taxon>
        <taxon>Bacillales</taxon>
        <taxon>Bacillaceae</taxon>
        <taxon>Fredinandcohnia</taxon>
    </lineage>
</organism>
<evidence type="ECO:0000259" key="2">
    <source>
        <dbReference type="Pfam" id="PF22746"/>
    </source>
</evidence>
<proteinExistence type="predicted"/>
<feature type="domain" description="DUF4097" evidence="1">
    <location>
        <begin position="113"/>
        <end position="336"/>
    </location>
</feature>
<dbReference type="PIRSF" id="PIRSF012569">
    <property type="entry name" value="UCP012569"/>
    <property type="match status" value="1"/>
</dbReference>
<dbReference type="EMBL" id="JAKTTI010000014">
    <property type="protein sequence ID" value="MCH1625801.1"/>
    <property type="molecule type" value="Genomic_DNA"/>
</dbReference>
<dbReference type="Pfam" id="PF22746">
    <property type="entry name" value="SHOCT-like_DUF2089-C"/>
    <property type="match status" value="1"/>
</dbReference>
<evidence type="ECO:0000259" key="1">
    <source>
        <dbReference type="Pfam" id="PF13349"/>
    </source>
</evidence>
<dbReference type="PANTHER" id="PTHR33885:SF4">
    <property type="entry name" value="LMO2487 PROTEIN"/>
    <property type="match status" value="1"/>
</dbReference>
<evidence type="ECO:0000313" key="3">
    <source>
        <dbReference type="EMBL" id="MCH1625801.1"/>
    </source>
</evidence>